<dbReference type="EMBL" id="GBRH01179146">
    <property type="protein sequence ID" value="JAE18750.1"/>
    <property type="molecule type" value="Transcribed_RNA"/>
</dbReference>
<feature type="compositionally biased region" description="Basic residues" evidence="1">
    <location>
        <begin position="70"/>
        <end position="80"/>
    </location>
</feature>
<evidence type="ECO:0000313" key="2">
    <source>
        <dbReference type="EMBL" id="JAE18750.1"/>
    </source>
</evidence>
<organism evidence="2">
    <name type="scientific">Arundo donax</name>
    <name type="common">Giant reed</name>
    <name type="synonym">Donax arundinaceus</name>
    <dbReference type="NCBI Taxonomy" id="35708"/>
    <lineage>
        <taxon>Eukaryota</taxon>
        <taxon>Viridiplantae</taxon>
        <taxon>Streptophyta</taxon>
        <taxon>Embryophyta</taxon>
        <taxon>Tracheophyta</taxon>
        <taxon>Spermatophyta</taxon>
        <taxon>Magnoliopsida</taxon>
        <taxon>Liliopsida</taxon>
        <taxon>Poales</taxon>
        <taxon>Poaceae</taxon>
        <taxon>PACMAD clade</taxon>
        <taxon>Arundinoideae</taxon>
        <taxon>Arundineae</taxon>
        <taxon>Arundo</taxon>
    </lineage>
</organism>
<reference evidence="2" key="2">
    <citation type="journal article" date="2015" name="Data Brief">
        <title>Shoot transcriptome of the giant reed, Arundo donax.</title>
        <authorList>
            <person name="Barrero R.A."/>
            <person name="Guerrero F.D."/>
            <person name="Moolhuijzen P."/>
            <person name="Goolsby J.A."/>
            <person name="Tidwell J."/>
            <person name="Bellgard S.E."/>
            <person name="Bellgard M.I."/>
        </authorList>
    </citation>
    <scope>NUCLEOTIDE SEQUENCE</scope>
    <source>
        <tissue evidence="2">Shoot tissue taken approximately 20 cm above the soil surface</tissue>
    </source>
</reference>
<protein>
    <submittedName>
        <fullName evidence="2">Uncharacterized protein</fullName>
    </submittedName>
</protein>
<accession>A0A0A9G0X2</accession>
<proteinExistence type="predicted"/>
<name>A0A0A9G0X2_ARUDO</name>
<sequence>MAIVVLSSKMFGSVTGSKKTKSIRARMDLPSTQVQYQQLGGRQRRRPGGKNSGRRASVEGGGLEMGSAARVRRGGSPRAA</sequence>
<dbReference type="AlphaFoldDB" id="A0A0A9G0X2"/>
<feature type="region of interest" description="Disordered" evidence="1">
    <location>
        <begin position="30"/>
        <end position="80"/>
    </location>
</feature>
<evidence type="ECO:0000256" key="1">
    <source>
        <dbReference type="SAM" id="MobiDB-lite"/>
    </source>
</evidence>
<reference evidence="2" key="1">
    <citation type="submission" date="2014-09" db="EMBL/GenBank/DDBJ databases">
        <authorList>
            <person name="Magalhaes I.L.F."/>
            <person name="Oliveira U."/>
            <person name="Santos F.R."/>
            <person name="Vidigal T.H.D.A."/>
            <person name="Brescovit A.D."/>
            <person name="Santos A.J."/>
        </authorList>
    </citation>
    <scope>NUCLEOTIDE SEQUENCE</scope>
    <source>
        <tissue evidence="2">Shoot tissue taken approximately 20 cm above the soil surface</tissue>
    </source>
</reference>